<dbReference type="InterPro" id="IPR019797">
    <property type="entry name" value="Glutamate_5-kinase_CS"/>
</dbReference>
<keyword evidence="2" id="KW-0028">Amino-acid biosynthesis</keyword>
<dbReference type="PANTHER" id="PTHR43654:SF3">
    <property type="entry name" value="GLUTAMATE 5-KINASE"/>
    <property type="match status" value="1"/>
</dbReference>
<proteinExistence type="predicted"/>
<organism evidence="10 11">
    <name type="scientific">Apatococcus fuscideae</name>
    <dbReference type="NCBI Taxonomy" id="2026836"/>
    <lineage>
        <taxon>Eukaryota</taxon>
        <taxon>Viridiplantae</taxon>
        <taxon>Chlorophyta</taxon>
        <taxon>core chlorophytes</taxon>
        <taxon>Trebouxiophyceae</taxon>
        <taxon>Chlorellales</taxon>
        <taxon>Chlorellaceae</taxon>
        <taxon>Apatococcus</taxon>
    </lineage>
</organism>
<dbReference type="Pfam" id="PF00696">
    <property type="entry name" value="AA_kinase"/>
    <property type="match status" value="1"/>
</dbReference>
<keyword evidence="11" id="KW-1185">Reference proteome</keyword>
<dbReference type="InterPro" id="IPR001048">
    <property type="entry name" value="Asp/Glu/Uridylate_kinase"/>
</dbReference>
<gene>
    <name evidence="10" type="ORF">WJX84_006509</name>
</gene>
<dbReference type="SUPFAM" id="SSF88697">
    <property type="entry name" value="PUA domain-like"/>
    <property type="match status" value="1"/>
</dbReference>
<dbReference type="CDD" id="cd21157">
    <property type="entry name" value="PUA_G5K"/>
    <property type="match status" value="1"/>
</dbReference>
<feature type="region of interest" description="Disordered" evidence="8">
    <location>
        <begin position="409"/>
        <end position="530"/>
    </location>
</feature>
<dbReference type="NCBIfam" id="TIGR01027">
    <property type="entry name" value="proB"/>
    <property type="match status" value="1"/>
</dbReference>
<dbReference type="InterPro" id="IPR015947">
    <property type="entry name" value="PUA-like_sf"/>
</dbReference>
<dbReference type="GO" id="GO:0005524">
    <property type="term" value="F:ATP binding"/>
    <property type="evidence" value="ECO:0007669"/>
    <property type="project" value="UniProtKB-KW"/>
</dbReference>
<dbReference type="PRINTS" id="PR00474">
    <property type="entry name" value="GLU5KINASE"/>
</dbReference>
<keyword evidence="6" id="KW-0418">Kinase</keyword>
<evidence type="ECO:0000256" key="3">
    <source>
        <dbReference type="ARBA" id="ARBA00022650"/>
    </source>
</evidence>
<dbReference type="AlphaFoldDB" id="A0AAW1TC76"/>
<dbReference type="InterPro" id="IPR036974">
    <property type="entry name" value="PUA_sf"/>
</dbReference>
<evidence type="ECO:0000256" key="5">
    <source>
        <dbReference type="ARBA" id="ARBA00022741"/>
    </source>
</evidence>
<dbReference type="SUPFAM" id="SSF53633">
    <property type="entry name" value="Carbamate kinase-like"/>
    <property type="match status" value="1"/>
</dbReference>
<feature type="compositionally biased region" description="Polar residues" evidence="8">
    <location>
        <begin position="472"/>
        <end position="488"/>
    </location>
</feature>
<dbReference type="Pfam" id="PF01472">
    <property type="entry name" value="PUA"/>
    <property type="match status" value="1"/>
</dbReference>
<comment type="caution">
    <text evidence="10">The sequence shown here is derived from an EMBL/GenBank/DDBJ whole genome shotgun (WGS) entry which is preliminary data.</text>
</comment>
<evidence type="ECO:0000256" key="1">
    <source>
        <dbReference type="ARBA" id="ARBA00022490"/>
    </source>
</evidence>
<evidence type="ECO:0000313" key="10">
    <source>
        <dbReference type="EMBL" id="KAK9867190.1"/>
    </source>
</evidence>
<sequence>MATADAGTRPPLTVVLKVGTSSLVRPEHGTVNLSSLSKICEAARDLLAAGHHVVIVSSGAVYLMHLYDQCFTALSVQCAQVLLTLDNLADRNQYLNASNTFQELLQMGTIPIVNENDTVAVQQLRFGDNDTLSAEVATLIKADWLFLLTDVDHLYTDNPNTNPNAKPILEVPDMGTLQVDTTTAGTEWGTGGMATKLTAARLATAAGCRMVICSSAVPESIPHAVNGRHTGTLFHPHPTALRGKKRWIPCVPVKGTLYLDGGAAQAVRKHKKSLFPAGIVRTSGSFDMQDAVRLCDSDGLEIGRGLINYPREEVEKIRGKSSAEILQCLGYNGPEEVVHRANISLLVLSNPLSASQTSLDDAPASSLGADGPSASHADAELPSNSTPLFVASGVSAAVAIPLGPGQGISGIDPRQPCIMPHGHGTPSQPGNEVSAPLQIGADASDMHAAAQKAHQASAQMSDRSHPSSASSHLQFGSRQQADSSSSPVASGEALLDDRAAAAEAALSRRESSTQVSSAMSSGAGQPAPTTAEERLAMLKERERLPVGAHQPPDSDDAYWMRELQSAVEDERWDWLFLQEVGGSDVFQQTDGNQ</sequence>
<dbReference type="InterPro" id="IPR036393">
    <property type="entry name" value="AceGlu_kinase-like_sf"/>
</dbReference>
<dbReference type="GO" id="GO:0009084">
    <property type="term" value="P:glutamine family amino acid biosynthetic process"/>
    <property type="evidence" value="ECO:0007669"/>
    <property type="project" value="UniProtKB-ARBA"/>
</dbReference>
<dbReference type="FunFam" id="3.40.1160.10:FF:000006">
    <property type="entry name" value="Glutamate 5-kinase"/>
    <property type="match status" value="1"/>
</dbReference>
<feature type="compositionally biased region" description="Basic and acidic residues" evidence="8">
    <location>
        <begin position="495"/>
        <end position="511"/>
    </location>
</feature>
<protein>
    <recommendedName>
        <fullName evidence="9">PUA domain-containing protein</fullName>
    </recommendedName>
</protein>
<feature type="region of interest" description="Disordered" evidence="8">
    <location>
        <begin position="357"/>
        <end position="381"/>
    </location>
</feature>
<evidence type="ECO:0000259" key="9">
    <source>
        <dbReference type="SMART" id="SM00359"/>
    </source>
</evidence>
<dbReference type="PANTHER" id="PTHR43654">
    <property type="entry name" value="GLUTAMATE 5-KINASE"/>
    <property type="match status" value="1"/>
</dbReference>
<dbReference type="InterPro" id="IPR001057">
    <property type="entry name" value="Glu/AcGlu_kinase"/>
</dbReference>
<keyword evidence="5" id="KW-0547">Nucleotide-binding</keyword>
<evidence type="ECO:0000256" key="6">
    <source>
        <dbReference type="ARBA" id="ARBA00022777"/>
    </source>
</evidence>
<dbReference type="InterPro" id="IPR005715">
    <property type="entry name" value="Glu_5kinase/COase_Synthase"/>
</dbReference>
<feature type="compositionally biased region" description="Low complexity" evidence="8">
    <location>
        <begin position="446"/>
        <end position="471"/>
    </location>
</feature>
<evidence type="ECO:0000256" key="4">
    <source>
        <dbReference type="ARBA" id="ARBA00022679"/>
    </source>
</evidence>
<dbReference type="PROSITE" id="PS50890">
    <property type="entry name" value="PUA"/>
    <property type="match status" value="1"/>
</dbReference>
<keyword evidence="3" id="KW-0641">Proline biosynthesis</keyword>
<keyword evidence="1" id="KW-0963">Cytoplasm</keyword>
<reference evidence="10 11" key="1">
    <citation type="journal article" date="2024" name="Nat. Commun.">
        <title>Phylogenomics reveals the evolutionary origins of lichenization in chlorophyte algae.</title>
        <authorList>
            <person name="Puginier C."/>
            <person name="Libourel C."/>
            <person name="Otte J."/>
            <person name="Skaloud P."/>
            <person name="Haon M."/>
            <person name="Grisel S."/>
            <person name="Petersen M."/>
            <person name="Berrin J.G."/>
            <person name="Delaux P.M."/>
            <person name="Dal Grande F."/>
            <person name="Keller J."/>
        </authorList>
    </citation>
    <scope>NUCLEOTIDE SEQUENCE [LARGE SCALE GENOMIC DNA]</scope>
    <source>
        <strain evidence="10 11">SAG 2523</strain>
    </source>
</reference>
<dbReference type="Gene3D" id="3.40.1160.10">
    <property type="entry name" value="Acetylglutamate kinase-like"/>
    <property type="match status" value="2"/>
</dbReference>
<dbReference type="GO" id="GO:0004349">
    <property type="term" value="F:glutamate 5-kinase activity"/>
    <property type="evidence" value="ECO:0007669"/>
    <property type="project" value="InterPro"/>
</dbReference>
<dbReference type="SMART" id="SM00359">
    <property type="entry name" value="PUA"/>
    <property type="match status" value="1"/>
</dbReference>
<keyword evidence="7" id="KW-0067">ATP-binding</keyword>
<dbReference type="GO" id="GO:0005829">
    <property type="term" value="C:cytosol"/>
    <property type="evidence" value="ECO:0007669"/>
    <property type="project" value="TreeGrafter"/>
</dbReference>
<dbReference type="Proteomes" id="UP001485043">
    <property type="component" value="Unassembled WGS sequence"/>
</dbReference>
<feature type="compositionally biased region" description="Polar residues" evidence="8">
    <location>
        <begin position="513"/>
        <end position="523"/>
    </location>
</feature>
<dbReference type="GO" id="GO:0003723">
    <property type="term" value="F:RNA binding"/>
    <property type="evidence" value="ECO:0007669"/>
    <property type="project" value="InterPro"/>
</dbReference>
<evidence type="ECO:0000256" key="7">
    <source>
        <dbReference type="ARBA" id="ARBA00022840"/>
    </source>
</evidence>
<dbReference type="Gene3D" id="2.30.130.10">
    <property type="entry name" value="PUA domain"/>
    <property type="match status" value="1"/>
</dbReference>
<accession>A0AAW1TC76</accession>
<dbReference type="EMBL" id="JALJOV010000103">
    <property type="protein sequence ID" value="KAK9867190.1"/>
    <property type="molecule type" value="Genomic_DNA"/>
</dbReference>
<dbReference type="PROSITE" id="PS00902">
    <property type="entry name" value="GLUTAMATE_5_KINASE"/>
    <property type="match status" value="1"/>
</dbReference>
<dbReference type="InterPro" id="IPR041739">
    <property type="entry name" value="G5K_ProB"/>
</dbReference>
<evidence type="ECO:0000313" key="11">
    <source>
        <dbReference type="Proteomes" id="UP001485043"/>
    </source>
</evidence>
<dbReference type="CDD" id="cd04242">
    <property type="entry name" value="AAK_G5K_ProB"/>
    <property type="match status" value="1"/>
</dbReference>
<evidence type="ECO:0000256" key="8">
    <source>
        <dbReference type="SAM" id="MobiDB-lite"/>
    </source>
</evidence>
<keyword evidence="4" id="KW-0808">Transferase</keyword>
<name>A0AAW1TC76_9CHLO</name>
<dbReference type="InterPro" id="IPR002478">
    <property type="entry name" value="PUA"/>
</dbReference>
<feature type="domain" description="PUA" evidence="9">
    <location>
        <begin position="255"/>
        <end position="338"/>
    </location>
</feature>
<evidence type="ECO:0000256" key="2">
    <source>
        <dbReference type="ARBA" id="ARBA00022605"/>
    </source>
</evidence>